<dbReference type="SUPFAM" id="SSF53383">
    <property type="entry name" value="PLP-dependent transferases"/>
    <property type="match status" value="1"/>
</dbReference>
<keyword evidence="6" id="KW-0368">Histidine biosynthesis</keyword>
<feature type="domain" description="Aminotransferase class I/classII large" evidence="7">
    <location>
        <begin position="31"/>
        <end position="358"/>
    </location>
</feature>
<reference evidence="8 9" key="1">
    <citation type="submission" date="2020-03" db="EMBL/GenBank/DDBJ databases">
        <title>Metabolic flexibility allows generalist bacteria to become dominant in a frequently disturbed ecosystem.</title>
        <authorList>
            <person name="Chen Y.-J."/>
            <person name="Leung P.M."/>
            <person name="Bay S.K."/>
            <person name="Hugenholtz P."/>
            <person name="Kessler A.J."/>
            <person name="Shelley G."/>
            <person name="Waite D.W."/>
            <person name="Cook P.L."/>
            <person name="Greening C."/>
        </authorList>
    </citation>
    <scope>NUCLEOTIDE SEQUENCE [LARGE SCALE GENOMIC DNA]</scope>
    <source>
        <strain evidence="8">SS_bin_28</strain>
    </source>
</reference>
<dbReference type="Pfam" id="PF00155">
    <property type="entry name" value="Aminotran_1_2"/>
    <property type="match status" value="1"/>
</dbReference>
<dbReference type="EMBL" id="JABDJR010000143">
    <property type="protein sequence ID" value="NNF05858.1"/>
    <property type="molecule type" value="Genomic_DNA"/>
</dbReference>
<dbReference type="CDD" id="cd00609">
    <property type="entry name" value="AAT_like"/>
    <property type="match status" value="1"/>
</dbReference>
<evidence type="ECO:0000313" key="8">
    <source>
        <dbReference type="EMBL" id="NNF05858.1"/>
    </source>
</evidence>
<evidence type="ECO:0000259" key="7">
    <source>
        <dbReference type="Pfam" id="PF00155"/>
    </source>
</evidence>
<evidence type="ECO:0000256" key="3">
    <source>
        <dbReference type="ARBA" id="ARBA00022576"/>
    </source>
</evidence>
<dbReference type="InterPro" id="IPR015424">
    <property type="entry name" value="PyrdxlP-dep_Trfase"/>
</dbReference>
<protein>
    <recommendedName>
        <fullName evidence="6">Histidinol-phosphate aminotransferase</fullName>
        <ecNumber evidence="6">2.6.1.9</ecNumber>
    </recommendedName>
    <alternativeName>
        <fullName evidence="6">Imidazole acetol-phosphate transaminase</fullName>
    </alternativeName>
</protein>
<dbReference type="InterPro" id="IPR004839">
    <property type="entry name" value="Aminotransferase_I/II_large"/>
</dbReference>
<evidence type="ECO:0000256" key="5">
    <source>
        <dbReference type="ARBA" id="ARBA00022898"/>
    </source>
</evidence>
<sequence length="368" mass="40571">MHIRKAVKDLKPYKPGRPLRDLEAYGLSSGVKLGSNENPLGPAPEVVEAIAKACKEVRLYPEPGAPLLREALAKRYQRPLDTIITGAGIDDLLDLTLRSMLEPGDNIVMAKPGFVRYAVATQNAGGECREISGTAQEPYRHNLAAMLEAIDERTRAVVVVNPNNPTGAMVTRSEWESFWKQVPPSVLTILDEAYYEFVDDDQYPDGLDYLDDGRPLLVFRTFSKCHSLAGLRVGYGMGPASLIDYLDRARLPFSVNHVAACAAVAALESSDHVARTRALTHHEVPFLAKALSERGWEVHPSWANFVFARTPLPGTPLAQALLRRGFILRPLTGFGLTDDFFRVSHGTREQNEEFLRALDAVSAELPVS</sequence>
<evidence type="ECO:0000256" key="1">
    <source>
        <dbReference type="ARBA" id="ARBA00001933"/>
    </source>
</evidence>
<dbReference type="InterPro" id="IPR005861">
    <property type="entry name" value="HisP_aminotrans"/>
</dbReference>
<keyword evidence="4 6" id="KW-0808">Transferase</keyword>
<dbReference type="Gene3D" id="3.90.1150.10">
    <property type="entry name" value="Aspartate Aminotransferase, domain 1"/>
    <property type="match status" value="1"/>
</dbReference>
<dbReference type="Proteomes" id="UP000547674">
    <property type="component" value="Unassembled WGS sequence"/>
</dbReference>
<evidence type="ECO:0000256" key="2">
    <source>
        <dbReference type="ARBA" id="ARBA00011738"/>
    </source>
</evidence>
<accession>A0A7Y2H1P1</accession>
<comment type="cofactor">
    <cofactor evidence="1 6">
        <name>pyridoxal 5'-phosphate</name>
        <dbReference type="ChEBI" id="CHEBI:597326"/>
    </cofactor>
</comment>
<dbReference type="PANTHER" id="PTHR43643:SF3">
    <property type="entry name" value="HISTIDINOL-PHOSPHATE AMINOTRANSFERASE"/>
    <property type="match status" value="1"/>
</dbReference>
<dbReference type="Gene3D" id="3.40.640.10">
    <property type="entry name" value="Type I PLP-dependent aspartate aminotransferase-like (Major domain)"/>
    <property type="match status" value="1"/>
</dbReference>
<keyword evidence="3 6" id="KW-0032">Aminotransferase</keyword>
<dbReference type="PANTHER" id="PTHR43643">
    <property type="entry name" value="HISTIDINOL-PHOSPHATE AMINOTRANSFERASE 2"/>
    <property type="match status" value="1"/>
</dbReference>
<dbReference type="InterPro" id="IPR015421">
    <property type="entry name" value="PyrdxlP-dep_Trfase_major"/>
</dbReference>
<comment type="catalytic activity">
    <reaction evidence="6">
        <text>L-histidinol phosphate + 2-oxoglutarate = 3-(imidazol-4-yl)-2-oxopropyl phosphate + L-glutamate</text>
        <dbReference type="Rhea" id="RHEA:23744"/>
        <dbReference type="ChEBI" id="CHEBI:16810"/>
        <dbReference type="ChEBI" id="CHEBI:29985"/>
        <dbReference type="ChEBI" id="CHEBI:57766"/>
        <dbReference type="ChEBI" id="CHEBI:57980"/>
        <dbReference type="EC" id="2.6.1.9"/>
    </reaction>
</comment>
<feature type="modified residue" description="N6-(pyridoxal phosphate)lysine" evidence="6">
    <location>
        <position position="224"/>
    </location>
</feature>
<comment type="pathway">
    <text evidence="6">Amino-acid biosynthesis; L-histidine biosynthesis; L-histidine from 5-phospho-alpha-D-ribose 1-diphosphate: step 7/9.</text>
</comment>
<keyword evidence="5 6" id="KW-0663">Pyridoxal phosphate</keyword>
<evidence type="ECO:0000313" key="9">
    <source>
        <dbReference type="Proteomes" id="UP000547674"/>
    </source>
</evidence>
<dbReference type="HAMAP" id="MF_01023">
    <property type="entry name" value="HisC_aminotrans_2"/>
    <property type="match status" value="1"/>
</dbReference>
<organism evidence="8 9">
    <name type="scientific">Eiseniibacteriota bacterium</name>
    <dbReference type="NCBI Taxonomy" id="2212470"/>
    <lineage>
        <taxon>Bacteria</taxon>
        <taxon>Candidatus Eiseniibacteriota</taxon>
    </lineage>
</organism>
<dbReference type="EC" id="2.6.1.9" evidence="6"/>
<dbReference type="InterPro" id="IPR050106">
    <property type="entry name" value="HistidinolP_aminotransfase"/>
</dbReference>
<comment type="caution">
    <text evidence="8">The sequence shown here is derived from an EMBL/GenBank/DDBJ whole genome shotgun (WGS) entry which is preliminary data.</text>
</comment>
<dbReference type="UniPathway" id="UPA00031">
    <property type="reaction ID" value="UER00012"/>
</dbReference>
<dbReference type="NCBIfam" id="TIGR01141">
    <property type="entry name" value="hisC"/>
    <property type="match status" value="1"/>
</dbReference>
<gene>
    <name evidence="6 8" type="primary">hisC</name>
    <name evidence="8" type="ORF">HKN21_03795</name>
</gene>
<comment type="subunit">
    <text evidence="2 6">Homodimer.</text>
</comment>
<dbReference type="InterPro" id="IPR015422">
    <property type="entry name" value="PyrdxlP-dep_Trfase_small"/>
</dbReference>
<comment type="similarity">
    <text evidence="6">Belongs to the class-II pyridoxal-phosphate-dependent aminotransferase family. Histidinol-phosphate aminotransferase subfamily.</text>
</comment>
<keyword evidence="6" id="KW-0028">Amino-acid biosynthesis</keyword>
<dbReference type="GO" id="GO:0000105">
    <property type="term" value="P:L-histidine biosynthetic process"/>
    <property type="evidence" value="ECO:0007669"/>
    <property type="project" value="UniProtKB-UniRule"/>
</dbReference>
<proteinExistence type="inferred from homology"/>
<dbReference type="GO" id="GO:0030170">
    <property type="term" value="F:pyridoxal phosphate binding"/>
    <property type="evidence" value="ECO:0007669"/>
    <property type="project" value="InterPro"/>
</dbReference>
<dbReference type="AlphaFoldDB" id="A0A7Y2H1P1"/>
<evidence type="ECO:0000256" key="4">
    <source>
        <dbReference type="ARBA" id="ARBA00022679"/>
    </source>
</evidence>
<dbReference type="GO" id="GO:0004400">
    <property type="term" value="F:histidinol-phosphate transaminase activity"/>
    <property type="evidence" value="ECO:0007669"/>
    <property type="project" value="UniProtKB-UniRule"/>
</dbReference>
<name>A0A7Y2H1P1_UNCEI</name>
<evidence type="ECO:0000256" key="6">
    <source>
        <dbReference type="HAMAP-Rule" id="MF_01023"/>
    </source>
</evidence>